<dbReference type="AlphaFoldDB" id="A0A8D8M822"/>
<sequence length="197" mass="21859">MSWEFNLQTAVSFTMGSHKPESLKTPPKPYGKIALSLSNCLLPEEKLNPTPSMNDGLDPQVETDLRIIGCELIQTAGILLKLPQVAMATGQVLFQRFYYSKSFVRHPMETTAMGCVCLASKIEEAPRRIRDVINVFHHIRQVLNQKNNLTYAINHPVYDAQNSGHQSRETGTQGVGILCSRETSAQDHCHVPASVGL</sequence>
<comment type="similarity">
    <text evidence="2">Belongs to the cyclin family.</text>
</comment>
<dbReference type="InterPro" id="IPR043198">
    <property type="entry name" value="Cyclin/Ssn8"/>
</dbReference>
<evidence type="ECO:0000256" key="1">
    <source>
        <dbReference type="ARBA" id="ARBA00023127"/>
    </source>
</evidence>
<protein>
    <submittedName>
        <fullName evidence="4">Cyclin-L1</fullName>
    </submittedName>
</protein>
<evidence type="ECO:0000313" key="4">
    <source>
        <dbReference type="EMBL" id="CAG6619638.1"/>
    </source>
</evidence>
<dbReference type="InterPro" id="IPR006671">
    <property type="entry name" value="Cyclin_N"/>
</dbReference>
<reference evidence="4" key="1">
    <citation type="submission" date="2021-05" db="EMBL/GenBank/DDBJ databases">
        <authorList>
            <person name="Alioto T."/>
            <person name="Alioto T."/>
            <person name="Gomez Garrido J."/>
        </authorList>
    </citation>
    <scope>NUCLEOTIDE SEQUENCE</scope>
</reference>
<dbReference type="SMART" id="SM00385">
    <property type="entry name" value="CYCLIN"/>
    <property type="match status" value="1"/>
</dbReference>
<dbReference type="InterPro" id="IPR013763">
    <property type="entry name" value="Cyclin-like_dom"/>
</dbReference>
<organism evidence="4">
    <name type="scientific">Cacopsylla melanoneura</name>
    <dbReference type="NCBI Taxonomy" id="428564"/>
    <lineage>
        <taxon>Eukaryota</taxon>
        <taxon>Metazoa</taxon>
        <taxon>Ecdysozoa</taxon>
        <taxon>Arthropoda</taxon>
        <taxon>Hexapoda</taxon>
        <taxon>Insecta</taxon>
        <taxon>Pterygota</taxon>
        <taxon>Neoptera</taxon>
        <taxon>Paraneoptera</taxon>
        <taxon>Hemiptera</taxon>
        <taxon>Sternorrhyncha</taxon>
        <taxon>Psylloidea</taxon>
        <taxon>Psyllidae</taxon>
        <taxon>Psyllinae</taxon>
        <taxon>Cacopsylla</taxon>
    </lineage>
</organism>
<dbReference type="EMBL" id="HBUF01045923">
    <property type="protein sequence ID" value="CAG6619656.1"/>
    <property type="molecule type" value="Transcribed_RNA"/>
</dbReference>
<dbReference type="Gene3D" id="1.10.472.10">
    <property type="entry name" value="Cyclin-like"/>
    <property type="match status" value="1"/>
</dbReference>
<dbReference type="GO" id="GO:0006357">
    <property type="term" value="P:regulation of transcription by RNA polymerase II"/>
    <property type="evidence" value="ECO:0007669"/>
    <property type="project" value="InterPro"/>
</dbReference>
<proteinExistence type="inferred from homology"/>
<dbReference type="InterPro" id="IPR036915">
    <property type="entry name" value="Cyclin-like_sf"/>
</dbReference>
<name>A0A8D8M822_9HEMI</name>
<evidence type="ECO:0000256" key="2">
    <source>
        <dbReference type="RuleBase" id="RU000383"/>
    </source>
</evidence>
<keyword evidence="1 2" id="KW-0195">Cyclin</keyword>
<dbReference type="Pfam" id="PF00134">
    <property type="entry name" value="Cyclin_N"/>
    <property type="match status" value="1"/>
</dbReference>
<dbReference type="SUPFAM" id="SSF47954">
    <property type="entry name" value="Cyclin-like"/>
    <property type="match status" value="1"/>
</dbReference>
<dbReference type="EMBL" id="HBUF01045916">
    <property type="protein sequence ID" value="CAG6619638.1"/>
    <property type="molecule type" value="Transcribed_RNA"/>
</dbReference>
<feature type="domain" description="Cyclin-like" evidence="3">
    <location>
        <begin position="71"/>
        <end position="152"/>
    </location>
</feature>
<evidence type="ECO:0000259" key="3">
    <source>
        <dbReference type="SMART" id="SM00385"/>
    </source>
</evidence>
<accession>A0A8D8M822</accession>
<dbReference type="PANTHER" id="PTHR10026">
    <property type="entry name" value="CYCLIN"/>
    <property type="match status" value="1"/>
</dbReference>
<dbReference type="GO" id="GO:0016538">
    <property type="term" value="F:cyclin-dependent protein serine/threonine kinase regulator activity"/>
    <property type="evidence" value="ECO:0007669"/>
    <property type="project" value="InterPro"/>
</dbReference>